<sequence>MDRSSLKMRERPTVVRKRTRAIANDRERRRMQQMSLAFKLLRACLSDWIPEETKLSKKDTLLLATLKIRYLTDQINGNYQEAHNALEELTQKWPWQHRAMFPLDFSARSTSKEQGVEFQMRSCWEQSVQVQAVYDDFSTTEIKLFSRMQYPNS</sequence>
<keyword evidence="2" id="KW-1185">Reference proteome</keyword>
<dbReference type="Pfam" id="PF00010">
    <property type="entry name" value="HLH"/>
    <property type="match status" value="1"/>
</dbReference>
<dbReference type="InterPro" id="IPR011598">
    <property type="entry name" value="bHLH_dom"/>
</dbReference>
<dbReference type="PROSITE" id="PS50888">
    <property type="entry name" value="BHLH"/>
    <property type="match status" value="1"/>
</dbReference>
<dbReference type="InterPro" id="IPR050283">
    <property type="entry name" value="E-box_TF_Regulators"/>
</dbReference>
<dbReference type="Proteomes" id="UP000887566">
    <property type="component" value="Unplaced"/>
</dbReference>
<evidence type="ECO:0000259" key="1">
    <source>
        <dbReference type="PROSITE" id="PS50888"/>
    </source>
</evidence>
<dbReference type="PANTHER" id="PTHR23349:SF68">
    <property type="entry name" value="FI14601P"/>
    <property type="match status" value="1"/>
</dbReference>
<dbReference type="GO" id="GO:0046983">
    <property type="term" value="F:protein dimerization activity"/>
    <property type="evidence" value="ECO:0007669"/>
    <property type="project" value="InterPro"/>
</dbReference>
<name>A0A914WZX4_9BILA</name>
<dbReference type="AlphaFoldDB" id="A0A914WZX4"/>
<dbReference type="SUPFAM" id="SSF47459">
    <property type="entry name" value="HLH, helix-loop-helix DNA-binding domain"/>
    <property type="match status" value="1"/>
</dbReference>
<dbReference type="InterPro" id="IPR036638">
    <property type="entry name" value="HLH_DNA-bd_sf"/>
</dbReference>
<dbReference type="WBParaSite" id="PSAMB.scaffold605size46008.g7410.t1">
    <property type="protein sequence ID" value="PSAMB.scaffold605size46008.g7410.t1"/>
    <property type="gene ID" value="PSAMB.scaffold605size46008.g7410"/>
</dbReference>
<dbReference type="GO" id="GO:0032502">
    <property type="term" value="P:developmental process"/>
    <property type="evidence" value="ECO:0007669"/>
    <property type="project" value="TreeGrafter"/>
</dbReference>
<proteinExistence type="predicted"/>
<feature type="domain" description="BHLH" evidence="1">
    <location>
        <begin position="18"/>
        <end position="71"/>
    </location>
</feature>
<evidence type="ECO:0000313" key="2">
    <source>
        <dbReference type="Proteomes" id="UP000887566"/>
    </source>
</evidence>
<dbReference type="PANTHER" id="PTHR23349">
    <property type="entry name" value="BASIC HELIX-LOOP-HELIX TRANSCRIPTION FACTOR, TWIST"/>
    <property type="match status" value="1"/>
</dbReference>
<dbReference type="GO" id="GO:0000981">
    <property type="term" value="F:DNA-binding transcription factor activity, RNA polymerase II-specific"/>
    <property type="evidence" value="ECO:0007669"/>
    <property type="project" value="TreeGrafter"/>
</dbReference>
<evidence type="ECO:0000313" key="3">
    <source>
        <dbReference type="WBParaSite" id="PSAMB.scaffold605size46008.g7410.t1"/>
    </source>
</evidence>
<accession>A0A914WZX4</accession>
<organism evidence="2 3">
    <name type="scientific">Plectus sambesii</name>
    <dbReference type="NCBI Taxonomy" id="2011161"/>
    <lineage>
        <taxon>Eukaryota</taxon>
        <taxon>Metazoa</taxon>
        <taxon>Ecdysozoa</taxon>
        <taxon>Nematoda</taxon>
        <taxon>Chromadorea</taxon>
        <taxon>Plectida</taxon>
        <taxon>Plectina</taxon>
        <taxon>Plectoidea</taxon>
        <taxon>Plectidae</taxon>
        <taxon>Plectus</taxon>
    </lineage>
</organism>
<reference evidence="3" key="1">
    <citation type="submission" date="2022-11" db="UniProtKB">
        <authorList>
            <consortium name="WormBaseParasite"/>
        </authorList>
    </citation>
    <scope>IDENTIFICATION</scope>
</reference>
<dbReference type="GO" id="GO:0000977">
    <property type="term" value="F:RNA polymerase II transcription regulatory region sequence-specific DNA binding"/>
    <property type="evidence" value="ECO:0007669"/>
    <property type="project" value="TreeGrafter"/>
</dbReference>
<dbReference type="Gene3D" id="4.10.280.10">
    <property type="entry name" value="Helix-loop-helix DNA-binding domain"/>
    <property type="match status" value="1"/>
</dbReference>
<protein>
    <submittedName>
        <fullName evidence="3">BHLH domain-containing protein</fullName>
    </submittedName>
</protein>
<dbReference type="SMART" id="SM00353">
    <property type="entry name" value="HLH"/>
    <property type="match status" value="1"/>
</dbReference>